<evidence type="ECO:0000313" key="4">
    <source>
        <dbReference type="Proteomes" id="UP000768471"/>
    </source>
</evidence>
<reference evidence="3 4" key="1">
    <citation type="submission" date="2020-09" db="EMBL/GenBank/DDBJ databases">
        <title>Eikenella S3660 sp. nov., isolated from a throat swab.</title>
        <authorList>
            <person name="Buhl M."/>
        </authorList>
    </citation>
    <scope>NUCLEOTIDE SEQUENCE [LARGE SCALE GENOMIC DNA]</scope>
    <source>
        <strain evidence="3 4">S3360</strain>
    </source>
</reference>
<dbReference type="InterPro" id="IPR023509">
    <property type="entry name" value="DTD-like_sf"/>
</dbReference>
<evidence type="ECO:0000256" key="1">
    <source>
        <dbReference type="ARBA" id="ARBA00009673"/>
    </source>
</evidence>
<dbReference type="EC" id="3.1.1.96" evidence="2"/>
<gene>
    <name evidence="2" type="primary">dtd</name>
    <name evidence="3" type="ORF">H9Q10_11430</name>
</gene>
<dbReference type="RefSeq" id="WP_197904113.1">
    <property type="nucleotide sequence ID" value="NZ_JACSGR010000009.1"/>
</dbReference>
<dbReference type="CDD" id="cd00563">
    <property type="entry name" value="Dtyr_deacylase"/>
    <property type="match status" value="1"/>
</dbReference>
<dbReference type="HAMAP" id="MF_00518">
    <property type="entry name" value="Deacylase_Dtd"/>
    <property type="match status" value="1"/>
</dbReference>
<keyword evidence="2" id="KW-0820">tRNA-binding</keyword>
<evidence type="ECO:0000256" key="2">
    <source>
        <dbReference type="HAMAP-Rule" id="MF_00518"/>
    </source>
</evidence>
<comment type="catalytic activity">
    <reaction evidence="2">
        <text>glycyl-tRNA(Ala) + H2O = tRNA(Ala) + glycine + H(+)</text>
        <dbReference type="Rhea" id="RHEA:53744"/>
        <dbReference type="Rhea" id="RHEA-COMP:9657"/>
        <dbReference type="Rhea" id="RHEA-COMP:13640"/>
        <dbReference type="ChEBI" id="CHEBI:15377"/>
        <dbReference type="ChEBI" id="CHEBI:15378"/>
        <dbReference type="ChEBI" id="CHEBI:57305"/>
        <dbReference type="ChEBI" id="CHEBI:78442"/>
        <dbReference type="ChEBI" id="CHEBI:78522"/>
    </reaction>
</comment>
<keyword evidence="2" id="KW-0694">RNA-binding</keyword>
<dbReference type="GO" id="GO:0051499">
    <property type="term" value="F:D-aminoacyl-tRNA deacylase activity"/>
    <property type="evidence" value="ECO:0007669"/>
    <property type="project" value="UniProtKB-EC"/>
</dbReference>
<accession>A0ABS0NDD4</accession>
<dbReference type="SUPFAM" id="SSF69500">
    <property type="entry name" value="DTD-like"/>
    <property type="match status" value="1"/>
</dbReference>
<dbReference type="PANTHER" id="PTHR10472:SF5">
    <property type="entry name" value="D-AMINOACYL-TRNA DEACYLASE 1"/>
    <property type="match status" value="1"/>
</dbReference>
<comment type="subunit">
    <text evidence="2">Homodimer.</text>
</comment>
<name>A0ABS0NDD4_9NEIS</name>
<dbReference type="InterPro" id="IPR003732">
    <property type="entry name" value="Daa-tRNA_deacyls_DTD"/>
</dbReference>
<dbReference type="Pfam" id="PF02580">
    <property type="entry name" value="Tyr_Deacylase"/>
    <property type="match status" value="1"/>
</dbReference>
<evidence type="ECO:0000313" key="3">
    <source>
        <dbReference type="EMBL" id="MBH5330274.1"/>
    </source>
</evidence>
<protein>
    <recommendedName>
        <fullName evidence="2">D-aminoacyl-tRNA deacylase</fullName>
        <shortName evidence="2">DTD</shortName>
        <ecNumber evidence="2">3.1.1.96</ecNumber>
    </recommendedName>
    <alternativeName>
        <fullName evidence="2">Gly-tRNA(Ala) deacylase</fullName>
        <ecNumber evidence="2">3.1.1.-</ecNumber>
    </alternativeName>
</protein>
<keyword evidence="2 3" id="KW-0378">Hydrolase</keyword>
<dbReference type="PANTHER" id="PTHR10472">
    <property type="entry name" value="D-TYROSYL-TRNA TYR DEACYLASE"/>
    <property type="match status" value="1"/>
</dbReference>
<keyword evidence="4" id="KW-1185">Reference proteome</keyword>
<comment type="domain">
    <text evidence="2">A Gly-cisPro motif from one monomer fits into the active site of the other monomer to allow specific chiral rejection of L-amino acids.</text>
</comment>
<comment type="caution">
    <text evidence="3">The sequence shown here is derived from an EMBL/GenBank/DDBJ whole genome shotgun (WGS) entry which is preliminary data.</text>
</comment>
<feature type="short sequence motif" description="Gly-cisPro motif, important for rejection of L-amino acids" evidence="2">
    <location>
        <begin position="140"/>
        <end position="141"/>
    </location>
</feature>
<dbReference type="NCBIfam" id="TIGR00256">
    <property type="entry name" value="D-aminoacyl-tRNA deacylase"/>
    <property type="match status" value="1"/>
</dbReference>
<dbReference type="EMBL" id="JACSGR010000009">
    <property type="protein sequence ID" value="MBH5330274.1"/>
    <property type="molecule type" value="Genomic_DNA"/>
</dbReference>
<comment type="similarity">
    <text evidence="1 2">Belongs to the DTD family.</text>
</comment>
<organism evidence="3 4">
    <name type="scientific">Eikenella glucosivorans</name>
    <dbReference type="NCBI Taxonomy" id="2766967"/>
    <lineage>
        <taxon>Bacteria</taxon>
        <taxon>Pseudomonadati</taxon>
        <taxon>Pseudomonadota</taxon>
        <taxon>Betaproteobacteria</taxon>
        <taxon>Neisseriales</taxon>
        <taxon>Neisseriaceae</taxon>
        <taxon>Eikenella</taxon>
    </lineage>
</organism>
<comment type="subcellular location">
    <subcellularLocation>
        <location evidence="2">Cytoplasm</location>
    </subcellularLocation>
</comment>
<sequence length="152" mass="16480">MRAVIQKVSHAHIAPAESPEAPFSQIAHGLCVLLGVGGEDSATDARYIADKIAHLRIFEDEAGKLNLSVKDTGGEVLLVSQFTLYGDARNGRRPSFTQAARPEQAEALYRQVAELLRGHGVNVAEGRFRTHMLVSLCNDGPVTILLDSQKSF</sequence>
<dbReference type="Gene3D" id="3.50.80.10">
    <property type="entry name" value="D-tyrosyl-tRNA(Tyr) deacylase"/>
    <property type="match status" value="1"/>
</dbReference>
<comment type="catalytic activity">
    <reaction evidence="2">
        <text>a D-aminoacyl-tRNA + H2O = a tRNA + a D-alpha-amino acid + H(+)</text>
        <dbReference type="Rhea" id="RHEA:13953"/>
        <dbReference type="Rhea" id="RHEA-COMP:10123"/>
        <dbReference type="Rhea" id="RHEA-COMP:10124"/>
        <dbReference type="ChEBI" id="CHEBI:15377"/>
        <dbReference type="ChEBI" id="CHEBI:15378"/>
        <dbReference type="ChEBI" id="CHEBI:59871"/>
        <dbReference type="ChEBI" id="CHEBI:78442"/>
        <dbReference type="ChEBI" id="CHEBI:79333"/>
        <dbReference type="EC" id="3.1.1.96"/>
    </reaction>
</comment>
<dbReference type="Proteomes" id="UP000768471">
    <property type="component" value="Unassembled WGS sequence"/>
</dbReference>
<comment type="function">
    <text evidence="2">An aminoacyl-tRNA editing enzyme that deacylates mischarged D-aminoacyl-tRNAs. Also deacylates mischarged glycyl-tRNA(Ala), protecting cells against glycine mischarging by AlaRS. Acts via tRNA-based rather than protein-based catalysis; rejects L-amino acids rather than detecting D-amino acids in the active site. By recycling D-aminoacyl-tRNA to D-amino acids and free tRNA molecules, this enzyme counteracts the toxicity associated with the formation of D-aminoacyl-tRNA entities in vivo and helps enforce protein L-homochirality.</text>
</comment>
<keyword evidence="2" id="KW-0963">Cytoplasm</keyword>
<dbReference type="EC" id="3.1.1.-" evidence="2"/>
<proteinExistence type="inferred from homology"/>